<protein>
    <submittedName>
        <fullName evidence="2">Alpha-E domain-containing protein</fullName>
    </submittedName>
</protein>
<dbReference type="RefSeq" id="WP_338179549.1">
    <property type="nucleotide sequence ID" value="NZ_JAEKNQ010000036.1"/>
</dbReference>
<dbReference type="InterPro" id="IPR051680">
    <property type="entry name" value="ATP-dep_Glu-Cys_Ligase-2"/>
</dbReference>
<dbReference type="AlphaFoldDB" id="A0A934KEW4"/>
<accession>A0A934KEW4</accession>
<dbReference type="InterPro" id="IPR007296">
    <property type="entry name" value="DUF403"/>
</dbReference>
<dbReference type="Pfam" id="PF04168">
    <property type="entry name" value="Alpha-E"/>
    <property type="match status" value="1"/>
</dbReference>
<feature type="domain" description="DUF403" evidence="1">
    <location>
        <begin position="3"/>
        <end position="294"/>
    </location>
</feature>
<evidence type="ECO:0000259" key="1">
    <source>
        <dbReference type="Pfam" id="PF04168"/>
    </source>
</evidence>
<organism evidence="2 3">
    <name type="scientific">Candidatus Dormiibacter inghamiae</name>
    <dbReference type="NCBI Taxonomy" id="3127013"/>
    <lineage>
        <taxon>Bacteria</taxon>
        <taxon>Bacillati</taxon>
        <taxon>Candidatus Dormiibacterota</taxon>
        <taxon>Candidatus Dormibacteria</taxon>
        <taxon>Candidatus Dormibacterales</taxon>
        <taxon>Candidatus Dormibacteraceae</taxon>
        <taxon>Candidatus Dormiibacter</taxon>
    </lineage>
</organism>
<reference evidence="2 3" key="1">
    <citation type="submission" date="2020-10" db="EMBL/GenBank/DDBJ databases">
        <title>Ca. Dormibacterota MAGs.</title>
        <authorList>
            <person name="Montgomery K."/>
        </authorList>
    </citation>
    <scope>NUCLEOTIDE SEQUENCE [LARGE SCALE GENOMIC DNA]</scope>
    <source>
        <strain evidence="2">SC8811_S16_3</strain>
    </source>
</reference>
<sequence>MPLLSRVATTLYVFGRELESAEHLARILRVHSEMSLDRSQPRPGRFWPAFLELAGWPATRSARREKAIGLALGDTAGPSLARSVEAARQAAQAVRPSLSTEVFEQVNLLYWRLRETGWEGGLYDHLHRVELTAQLIGGLIDDTMAHDEAWNFVRLGKFFARAAGVTRLMVRKGVELARAGDDAVAWSSVLRCCSSFEAYQIRRPAVTRPAVISFLLFDRACPRSAGFSVAESLLTVRRIDGAESGRPPHRALGQLAALFEYADPAEVVRSPASFGSRVDRLAGEVARALREAYFQPIELANSVMEGLSRQPQQQQQGVAGS</sequence>
<dbReference type="Proteomes" id="UP000620075">
    <property type="component" value="Unassembled WGS sequence"/>
</dbReference>
<evidence type="ECO:0000313" key="3">
    <source>
        <dbReference type="Proteomes" id="UP000620075"/>
    </source>
</evidence>
<name>A0A934KEW4_9BACT</name>
<dbReference type="PANTHER" id="PTHR34595">
    <property type="entry name" value="BLR5612 PROTEIN"/>
    <property type="match status" value="1"/>
</dbReference>
<dbReference type="EMBL" id="JAEKNQ010000036">
    <property type="protein sequence ID" value="MBJ7603475.1"/>
    <property type="molecule type" value="Genomic_DNA"/>
</dbReference>
<dbReference type="PANTHER" id="PTHR34595:SF7">
    <property type="entry name" value="SLL1039 PROTEIN"/>
    <property type="match status" value="1"/>
</dbReference>
<comment type="caution">
    <text evidence="2">The sequence shown here is derived from an EMBL/GenBank/DDBJ whole genome shotgun (WGS) entry which is preliminary data.</text>
</comment>
<gene>
    <name evidence="2" type="ORF">JF888_09855</name>
</gene>
<evidence type="ECO:0000313" key="2">
    <source>
        <dbReference type="EMBL" id="MBJ7603475.1"/>
    </source>
</evidence>
<proteinExistence type="predicted"/>